<dbReference type="PANTHER" id="PTHR30250">
    <property type="entry name" value="PST FAMILY PREDICTED COLANIC ACID TRANSPORTER"/>
    <property type="match status" value="1"/>
</dbReference>
<evidence type="ECO:0000256" key="6">
    <source>
        <dbReference type="SAM" id="Phobius"/>
    </source>
</evidence>
<evidence type="ECO:0008006" key="9">
    <source>
        <dbReference type="Google" id="ProtNLM"/>
    </source>
</evidence>
<dbReference type="Pfam" id="PF01943">
    <property type="entry name" value="Polysacc_synt"/>
    <property type="match status" value="1"/>
</dbReference>
<keyword evidence="5 6" id="KW-0472">Membrane</keyword>
<feature type="transmembrane region" description="Helical" evidence="6">
    <location>
        <begin position="430"/>
        <end position="450"/>
    </location>
</feature>
<feature type="transmembrane region" description="Helical" evidence="6">
    <location>
        <begin position="309"/>
        <end position="333"/>
    </location>
</feature>
<feature type="transmembrane region" description="Helical" evidence="6">
    <location>
        <begin position="125"/>
        <end position="148"/>
    </location>
</feature>
<reference evidence="7" key="1">
    <citation type="journal article" date="2014" name="Int. J. Syst. Evol. Microbiol.">
        <title>Complete genome of a new Firmicutes species belonging to the dominant human colonic microbiota ('Ruminococcus bicirculans') reveals two chromosomes and a selective capacity to utilize plant glucans.</title>
        <authorList>
            <consortium name="NISC Comparative Sequencing Program"/>
            <person name="Wegmann U."/>
            <person name="Louis P."/>
            <person name="Goesmann A."/>
            <person name="Henrissat B."/>
            <person name="Duncan S.H."/>
            <person name="Flint H.J."/>
        </authorList>
    </citation>
    <scope>NUCLEOTIDE SEQUENCE</scope>
    <source>
        <strain evidence="7">JCM 17590</strain>
    </source>
</reference>
<feature type="transmembrane region" description="Helical" evidence="6">
    <location>
        <begin position="373"/>
        <end position="392"/>
    </location>
</feature>
<evidence type="ECO:0000256" key="1">
    <source>
        <dbReference type="ARBA" id="ARBA00004651"/>
    </source>
</evidence>
<feature type="transmembrane region" description="Helical" evidence="6">
    <location>
        <begin position="456"/>
        <end position="477"/>
    </location>
</feature>
<organism evidence="7 8">
    <name type="scientific">Gryllotalpicola daejeonensis</name>
    <dbReference type="NCBI Taxonomy" id="993087"/>
    <lineage>
        <taxon>Bacteria</taxon>
        <taxon>Bacillati</taxon>
        <taxon>Actinomycetota</taxon>
        <taxon>Actinomycetes</taxon>
        <taxon>Micrococcales</taxon>
        <taxon>Microbacteriaceae</taxon>
        <taxon>Gryllotalpicola</taxon>
    </lineage>
</organism>
<feature type="transmembrane region" description="Helical" evidence="6">
    <location>
        <begin position="54"/>
        <end position="77"/>
    </location>
</feature>
<protein>
    <recommendedName>
        <fullName evidence="9">Membrane protein involved in the export of O-antigen and teichoic acid</fullName>
    </recommendedName>
</protein>
<dbReference type="PANTHER" id="PTHR30250:SF26">
    <property type="entry name" value="PSMA PROTEIN"/>
    <property type="match status" value="1"/>
</dbReference>
<evidence type="ECO:0000256" key="5">
    <source>
        <dbReference type="ARBA" id="ARBA00023136"/>
    </source>
</evidence>
<dbReference type="Proteomes" id="UP001415169">
    <property type="component" value="Unassembled WGS sequence"/>
</dbReference>
<keyword evidence="8" id="KW-1185">Reference proteome</keyword>
<feature type="transmembrane region" description="Helical" evidence="6">
    <location>
        <begin position="21"/>
        <end position="42"/>
    </location>
</feature>
<dbReference type="InterPro" id="IPR002797">
    <property type="entry name" value="Polysacc_synth"/>
</dbReference>
<comment type="subcellular location">
    <subcellularLocation>
        <location evidence="1">Cell membrane</location>
        <topology evidence="1">Multi-pass membrane protein</topology>
    </subcellularLocation>
</comment>
<reference evidence="7" key="2">
    <citation type="submission" date="2023-12" db="EMBL/GenBank/DDBJ databases">
        <authorList>
            <person name="Sun Q."/>
            <person name="Inoue M."/>
        </authorList>
    </citation>
    <scope>NUCLEOTIDE SEQUENCE</scope>
    <source>
        <strain evidence="7">JCM 17590</strain>
    </source>
</reference>
<feature type="transmembrane region" description="Helical" evidence="6">
    <location>
        <begin position="262"/>
        <end position="288"/>
    </location>
</feature>
<feature type="transmembrane region" description="Helical" evidence="6">
    <location>
        <begin position="98"/>
        <end position="119"/>
    </location>
</feature>
<dbReference type="InterPro" id="IPR050833">
    <property type="entry name" value="Poly_Biosynth_Transport"/>
</dbReference>
<keyword evidence="2" id="KW-1003">Cell membrane</keyword>
<feature type="transmembrane region" description="Helical" evidence="6">
    <location>
        <begin position="184"/>
        <end position="203"/>
    </location>
</feature>
<feature type="transmembrane region" description="Helical" evidence="6">
    <location>
        <begin position="224"/>
        <end position="242"/>
    </location>
</feature>
<comment type="caution">
    <text evidence="7">The sequence shown here is derived from an EMBL/GenBank/DDBJ whole genome shotgun (WGS) entry which is preliminary data.</text>
</comment>
<feature type="transmembrane region" description="Helical" evidence="6">
    <location>
        <begin position="160"/>
        <end position="178"/>
    </location>
</feature>
<evidence type="ECO:0000256" key="2">
    <source>
        <dbReference type="ARBA" id="ARBA00022475"/>
    </source>
</evidence>
<evidence type="ECO:0000313" key="7">
    <source>
        <dbReference type="EMBL" id="GAA4161131.1"/>
    </source>
</evidence>
<evidence type="ECO:0000313" key="8">
    <source>
        <dbReference type="Proteomes" id="UP001415169"/>
    </source>
</evidence>
<name>A0ABP7ZK39_9MICO</name>
<gene>
    <name evidence="7" type="ORF">GCM10022286_18220</name>
</gene>
<evidence type="ECO:0000256" key="3">
    <source>
        <dbReference type="ARBA" id="ARBA00022692"/>
    </source>
</evidence>
<keyword evidence="4 6" id="KW-1133">Transmembrane helix</keyword>
<feature type="transmembrane region" description="Helical" evidence="6">
    <location>
        <begin position="398"/>
        <end position="418"/>
    </location>
</feature>
<keyword evidence="3 6" id="KW-0812">Transmembrane</keyword>
<sequence>MDESTDQLSRSELQRRAVQGVGWTVIHTVVSIPIAFVVNLIVARILGVVDYGRLAYLSVVMDVAGTILSLGVGTALVQFGSRFTAQGRRDEARRLLSISQGFSLVVVAPAITIVILVMVHVPPLLLGLAIVFGVVLPNLFGTASTALAMENRTAASARNAMVQNIVVQLAVVTTVLTLREADSVWAARVAAGGIIAGLALIPLSPDFRRAVLRPRWPRRFPVGFWKFAIPSGLSTLIAQLVVTRSEVVFLNWLSTPEAVGIFALAMGVAGNVFAPAQAITGPLIPALSSLKATADENAMVKAFARTVRASSTVSALITAVGVPAIAVLIPLFYGAAFSAAVLPVLALGCVGGFTVAASPAWAFTLARLSARRLLTINLVALAVDVALAWSLIIVLGTWGAVIANGASVSVRVVMLLYGEGRALGIRHLDVAKMFAPVLVGMAGAWLGWGIATAAPLGTLLAAVVAAALGLGSCLLGLRALSLGLGSSDTAAIMDAAPSPLRRVLRPMLAVVTR</sequence>
<feature type="transmembrane region" description="Helical" evidence="6">
    <location>
        <begin position="339"/>
        <end position="361"/>
    </location>
</feature>
<dbReference type="RefSeq" id="WP_344791449.1">
    <property type="nucleotide sequence ID" value="NZ_BAABBV010000001.1"/>
</dbReference>
<evidence type="ECO:0000256" key="4">
    <source>
        <dbReference type="ARBA" id="ARBA00022989"/>
    </source>
</evidence>
<dbReference type="EMBL" id="BAABBV010000001">
    <property type="protein sequence ID" value="GAA4161131.1"/>
    <property type="molecule type" value="Genomic_DNA"/>
</dbReference>
<proteinExistence type="predicted"/>
<accession>A0ABP7ZK39</accession>